<keyword evidence="4 9" id="KW-0812">Transmembrane</keyword>
<feature type="repeat" description="Solcar" evidence="9">
    <location>
        <begin position="246"/>
        <end position="336"/>
    </location>
</feature>
<evidence type="ECO:0000256" key="3">
    <source>
        <dbReference type="ARBA" id="ARBA00022448"/>
    </source>
</evidence>
<dbReference type="InterPro" id="IPR023395">
    <property type="entry name" value="MCP_dom_sf"/>
</dbReference>
<feature type="repeat" description="Solcar" evidence="9">
    <location>
        <begin position="126"/>
        <end position="225"/>
    </location>
</feature>
<dbReference type="GO" id="GO:0051724">
    <property type="term" value="F:NAD transmembrane transporter activity"/>
    <property type="evidence" value="ECO:0007669"/>
    <property type="project" value="TreeGrafter"/>
</dbReference>
<evidence type="ECO:0000256" key="8">
    <source>
        <dbReference type="ARBA" id="ARBA00023140"/>
    </source>
</evidence>
<dbReference type="PANTHER" id="PTHR45939:SF5">
    <property type="entry name" value="PEROXISOMAL MEMBRANE PROTEIN PMP34"/>
    <property type="match status" value="1"/>
</dbReference>
<dbReference type="SUPFAM" id="SSF103506">
    <property type="entry name" value="Mitochondrial carrier"/>
    <property type="match status" value="1"/>
</dbReference>
<dbReference type="GO" id="GO:0005347">
    <property type="term" value="F:ATP transmembrane transporter activity"/>
    <property type="evidence" value="ECO:0007669"/>
    <property type="project" value="TreeGrafter"/>
</dbReference>
<evidence type="ECO:0000256" key="2">
    <source>
        <dbReference type="ARBA" id="ARBA00006375"/>
    </source>
</evidence>
<protein>
    <submittedName>
        <fullName evidence="11">Uncharacterized protein</fullName>
    </submittedName>
</protein>
<dbReference type="STRING" id="3088.A0A383VEU4"/>
<dbReference type="Gene3D" id="1.50.40.10">
    <property type="entry name" value="Mitochondrial carrier domain"/>
    <property type="match status" value="1"/>
</dbReference>
<dbReference type="Proteomes" id="UP000256970">
    <property type="component" value="Unassembled WGS sequence"/>
</dbReference>
<dbReference type="PANTHER" id="PTHR45939">
    <property type="entry name" value="PEROXISOMAL MEMBRANE PROTEIN PMP34-RELATED"/>
    <property type="match status" value="1"/>
</dbReference>
<evidence type="ECO:0000256" key="1">
    <source>
        <dbReference type="ARBA" id="ARBA00004585"/>
    </source>
</evidence>
<sequence>MASRAAVESVAGGIGSLIALVTTYPLKTIYTLQAIRMQEDSKGRSLSAAEKKELAGNPLKLLQSLLPSIGALYSGLQPAAIETTASNAIYFYFYSLLRAGVVSRFRAQRGLPPVGAGSAEARSADIGVAASLLVAAVAGAINMVATSPAQVVCTQMQARSNLKRQLAAQGQAGAAGAIRSDAMGVVGSIWQEDGPFGFWKGLAPNLILVVNPAVQYMAYEWLTQRHAALKQKRLARAGVKVGRVKLSAGEVFMLGASAKIAATIVTYPMIVIKSRLQAAGSHTAAELQYAGTWDAIRRIWAEEGPGGYFKGMRAKILQTALNAALMLMIKEQVHGSAAATVRAVELLLAGLQSLPPRVTSNMVKGV</sequence>
<evidence type="ECO:0000313" key="12">
    <source>
        <dbReference type="Proteomes" id="UP000256970"/>
    </source>
</evidence>
<dbReference type="GO" id="GO:0080122">
    <property type="term" value="F:AMP transmembrane transporter activity"/>
    <property type="evidence" value="ECO:0007669"/>
    <property type="project" value="TreeGrafter"/>
</dbReference>
<dbReference type="EMBL" id="FNXT01000367">
    <property type="protein sequence ID" value="SZX64075.1"/>
    <property type="molecule type" value="Genomic_DNA"/>
</dbReference>
<keyword evidence="3 10" id="KW-0813">Transport</keyword>
<accession>A0A383VEU4</accession>
<evidence type="ECO:0000256" key="10">
    <source>
        <dbReference type="RuleBase" id="RU000488"/>
    </source>
</evidence>
<dbReference type="PROSITE" id="PS50920">
    <property type="entry name" value="SOLCAR"/>
    <property type="match status" value="2"/>
</dbReference>
<dbReference type="Pfam" id="PF00153">
    <property type="entry name" value="Mito_carr"/>
    <property type="match status" value="3"/>
</dbReference>
<gene>
    <name evidence="11" type="ORF">BQ4739_LOCUS4602</name>
</gene>
<keyword evidence="12" id="KW-1185">Reference proteome</keyword>
<dbReference type="AlphaFoldDB" id="A0A383VEU4"/>
<comment type="subcellular location">
    <subcellularLocation>
        <location evidence="1">Peroxisome membrane</location>
        <topology evidence="1">Multi-pass membrane protein</topology>
    </subcellularLocation>
</comment>
<evidence type="ECO:0000256" key="7">
    <source>
        <dbReference type="ARBA" id="ARBA00023136"/>
    </source>
</evidence>
<dbReference type="GO" id="GO:0015230">
    <property type="term" value="F:FAD transmembrane transporter activity"/>
    <property type="evidence" value="ECO:0007669"/>
    <property type="project" value="TreeGrafter"/>
</dbReference>
<keyword evidence="6" id="KW-1133">Transmembrane helix</keyword>
<comment type="similarity">
    <text evidence="2 10">Belongs to the mitochondrial carrier (TC 2.A.29) family.</text>
</comment>
<organism evidence="11 12">
    <name type="scientific">Tetradesmus obliquus</name>
    <name type="common">Green alga</name>
    <name type="synonym">Acutodesmus obliquus</name>
    <dbReference type="NCBI Taxonomy" id="3088"/>
    <lineage>
        <taxon>Eukaryota</taxon>
        <taxon>Viridiplantae</taxon>
        <taxon>Chlorophyta</taxon>
        <taxon>core chlorophytes</taxon>
        <taxon>Chlorophyceae</taxon>
        <taxon>CS clade</taxon>
        <taxon>Sphaeropleales</taxon>
        <taxon>Scenedesmaceae</taxon>
        <taxon>Tetradesmus</taxon>
    </lineage>
</organism>
<dbReference type="GO" id="GO:0015217">
    <property type="term" value="F:ADP transmembrane transporter activity"/>
    <property type="evidence" value="ECO:0007669"/>
    <property type="project" value="TreeGrafter"/>
</dbReference>
<dbReference type="InterPro" id="IPR052217">
    <property type="entry name" value="Mito/Peroxisomal_Carrier"/>
</dbReference>
<dbReference type="GO" id="GO:0005778">
    <property type="term" value="C:peroxisomal membrane"/>
    <property type="evidence" value="ECO:0007669"/>
    <property type="project" value="UniProtKB-SubCell"/>
</dbReference>
<evidence type="ECO:0000256" key="4">
    <source>
        <dbReference type="ARBA" id="ARBA00022692"/>
    </source>
</evidence>
<evidence type="ECO:0000313" key="11">
    <source>
        <dbReference type="EMBL" id="SZX64075.1"/>
    </source>
</evidence>
<proteinExistence type="inferred from homology"/>
<keyword evidence="7 9" id="KW-0472">Membrane</keyword>
<reference evidence="11 12" key="1">
    <citation type="submission" date="2016-10" db="EMBL/GenBank/DDBJ databases">
        <authorList>
            <person name="Cai Z."/>
        </authorList>
    </citation>
    <scope>NUCLEOTIDE SEQUENCE [LARGE SCALE GENOMIC DNA]</scope>
</reference>
<evidence type="ECO:0000256" key="9">
    <source>
        <dbReference type="PROSITE-ProRule" id="PRU00282"/>
    </source>
</evidence>
<dbReference type="GO" id="GO:0015228">
    <property type="term" value="F:coenzyme A transmembrane transporter activity"/>
    <property type="evidence" value="ECO:0007669"/>
    <property type="project" value="TreeGrafter"/>
</dbReference>
<dbReference type="InterPro" id="IPR018108">
    <property type="entry name" value="MCP_transmembrane"/>
</dbReference>
<keyword evidence="5" id="KW-0677">Repeat</keyword>
<evidence type="ECO:0000256" key="6">
    <source>
        <dbReference type="ARBA" id="ARBA00022989"/>
    </source>
</evidence>
<dbReference type="GO" id="GO:0044610">
    <property type="term" value="F:FMN transmembrane transporter activity"/>
    <property type="evidence" value="ECO:0007669"/>
    <property type="project" value="TreeGrafter"/>
</dbReference>
<name>A0A383VEU4_TETOB</name>
<keyword evidence="8" id="KW-0576">Peroxisome</keyword>
<evidence type="ECO:0000256" key="5">
    <source>
        <dbReference type="ARBA" id="ARBA00022737"/>
    </source>
</evidence>